<evidence type="ECO:0000313" key="2">
    <source>
        <dbReference type="Proteomes" id="UP001239111"/>
    </source>
</evidence>
<keyword evidence="2" id="KW-1185">Reference proteome</keyword>
<gene>
    <name evidence="1" type="ORF">QAD02_014416</name>
</gene>
<reference evidence="1" key="1">
    <citation type="submission" date="2023-04" db="EMBL/GenBank/DDBJ databases">
        <title>A chromosome-level genome assembly of the parasitoid wasp Eretmocerus hayati.</title>
        <authorList>
            <person name="Zhong Y."/>
            <person name="Liu S."/>
            <person name="Liu Y."/>
        </authorList>
    </citation>
    <scope>NUCLEOTIDE SEQUENCE</scope>
    <source>
        <strain evidence="1">ZJU_SS_LIU_2023</strain>
    </source>
</reference>
<comment type="caution">
    <text evidence="1">The sequence shown here is derived from an EMBL/GenBank/DDBJ whole genome shotgun (WGS) entry which is preliminary data.</text>
</comment>
<protein>
    <submittedName>
        <fullName evidence="1">Uncharacterized protein</fullName>
    </submittedName>
</protein>
<organism evidence="1 2">
    <name type="scientific">Eretmocerus hayati</name>
    <dbReference type="NCBI Taxonomy" id="131215"/>
    <lineage>
        <taxon>Eukaryota</taxon>
        <taxon>Metazoa</taxon>
        <taxon>Ecdysozoa</taxon>
        <taxon>Arthropoda</taxon>
        <taxon>Hexapoda</taxon>
        <taxon>Insecta</taxon>
        <taxon>Pterygota</taxon>
        <taxon>Neoptera</taxon>
        <taxon>Endopterygota</taxon>
        <taxon>Hymenoptera</taxon>
        <taxon>Apocrita</taxon>
        <taxon>Proctotrupomorpha</taxon>
        <taxon>Chalcidoidea</taxon>
        <taxon>Aphelinidae</taxon>
        <taxon>Aphelininae</taxon>
        <taxon>Eretmocerus</taxon>
    </lineage>
</organism>
<evidence type="ECO:0000313" key="1">
    <source>
        <dbReference type="EMBL" id="KAJ8678629.1"/>
    </source>
</evidence>
<name>A0ACC2P5T9_9HYME</name>
<proteinExistence type="predicted"/>
<accession>A0ACC2P5T9</accession>
<dbReference type="Proteomes" id="UP001239111">
    <property type="component" value="Chromosome 2"/>
</dbReference>
<dbReference type="EMBL" id="CM056742">
    <property type="protein sequence ID" value="KAJ8678629.1"/>
    <property type="molecule type" value="Genomic_DNA"/>
</dbReference>
<sequence length="216" mass="25502">MDELKKRRQEEYQMQLFGLHSRTVLAYFDQKVLENVDFQCKQMYESMIKKYNPDAEGTDKLKKEITKLRKAYRRNMQPHMLVVKKNVEKFINVPKNVLLEEDKCQAKQFSDEEFTKLDKMLQSLQQRAKRVSVLNAAMKEELDTIEKLEPPRELAKKLCSIVDKGLMAQNFNNRTLQAVKECKELVSSLDSLDPQLQKERFNPKLDENDLNQILID</sequence>